<dbReference type="InterPro" id="IPR040911">
    <property type="entry name" value="Exostosin_GT47"/>
</dbReference>
<gene>
    <name evidence="2" type="ORF">PXH66_01320</name>
</gene>
<dbReference type="AlphaFoldDB" id="A0AAE9ZWL2"/>
<dbReference type="PANTHER" id="PTHR11062">
    <property type="entry name" value="EXOSTOSIN HEPARAN SULFATE GLYCOSYLTRANSFERASE -RELATED"/>
    <property type="match status" value="1"/>
</dbReference>
<sequence>MSTDVNEPENGEGPVKIYIDLEGHGYYFRREMERLVEAISAAPSTDGVLVGSRDASDCVIRLTGCPSLRDKMSTCLKWPEQKSPREFVWDMGDLPTGGPPGFYVSLPSYMFERRRHRAFGLPIKCNEVIRPYDLRDATFLYGFLGAITSGVRGRMLPMLNALNESREGLLVVRDSIWHKMFDRSGLQGKQDYADTMRRCRFNLCPRGNVLAGTGSRLYETMQAARVPVIISDWMTLPEGVDWDSCSVRVKEREMSNIPQILRSYLDRWPEMALNARRAWEMHFSDAALVGELGRQLRSLLAWNGEQKLSTRLSGRGRIALGLLSWKGRQGYTSLNRLKQRMQERRKS</sequence>
<name>A0AAE9ZWL2_9BACT</name>
<accession>A0AAE9ZWL2</accession>
<evidence type="ECO:0000313" key="2">
    <source>
        <dbReference type="EMBL" id="WED65487.1"/>
    </source>
</evidence>
<keyword evidence="3" id="KW-1185">Reference proteome</keyword>
<proteinExistence type="predicted"/>
<dbReference type="EMBL" id="CP119075">
    <property type="protein sequence ID" value="WED65487.1"/>
    <property type="molecule type" value="Genomic_DNA"/>
</dbReference>
<organism evidence="2 3">
    <name type="scientific">Synoicihabitans lomoniglobus</name>
    <dbReference type="NCBI Taxonomy" id="2909285"/>
    <lineage>
        <taxon>Bacteria</taxon>
        <taxon>Pseudomonadati</taxon>
        <taxon>Verrucomicrobiota</taxon>
        <taxon>Opitutia</taxon>
        <taxon>Opitutales</taxon>
        <taxon>Opitutaceae</taxon>
        <taxon>Synoicihabitans</taxon>
    </lineage>
</organism>
<dbReference type="InterPro" id="IPR004263">
    <property type="entry name" value="Exostosin"/>
</dbReference>
<evidence type="ECO:0000259" key="1">
    <source>
        <dbReference type="Pfam" id="PF03016"/>
    </source>
</evidence>
<evidence type="ECO:0000313" key="3">
    <source>
        <dbReference type="Proteomes" id="UP001218638"/>
    </source>
</evidence>
<dbReference type="Pfam" id="PF03016">
    <property type="entry name" value="Exostosin_GT47"/>
    <property type="match status" value="1"/>
</dbReference>
<feature type="domain" description="Exostosin GT47" evidence="1">
    <location>
        <begin position="174"/>
        <end position="263"/>
    </location>
</feature>
<dbReference type="KEGG" id="slom:PXH66_01320"/>
<protein>
    <submittedName>
        <fullName evidence="2">Exostosin family protein</fullName>
    </submittedName>
</protein>
<dbReference type="Proteomes" id="UP001218638">
    <property type="component" value="Chromosome"/>
</dbReference>
<dbReference type="RefSeq" id="WP_330928693.1">
    <property type="nucleotide sequence ID" value="NZ_CP119075.1"/>
</dbReference>
<dbReference type="GO" id="GO:0016757">
    <property type="term" value="F:glycosyltransferase activity"/>
    <property type="evidence" value="ECO:0007669"/>
    <property type="project" value="InterPro"/>
</dbReference>
<reference evidence="2" key="1">
    <citation type="submission" date="2023-03" db="EMBL/GenBank/DDBJ databases">
        <title>Lomoglobus Profundus gen. nov., sp. nov., a novel member of the phylum Verrucomicrobia, isolated from deep-marine sediment of South China Sea.</title>
        <authorList>
            <person name="Ahmad T."/>
            <person name="Ishaq S.E."/>
            <person name="Wang F."/>
        </authorList>
    </citation>
    <scope>NUCLEOTIDE SEQUENCE</scope>
    <source>
        <strain evidence="2">LMO-M01</strain>
    </source>
</reference>